<dbReference type="Gene3D" id="2.30.29.30">
    <property type="entry name" value="Pleckstrin-homology domain (PH domain)/Phosphotyrosine-binding domain (PTB)"/>
    <property type="match status" value="1"/>
</dbReference>
<dbReference type="Pfam" id="PF02493">
    <property type="entry name" value="MORN"/>
    <property type="match status" value="13"/>
</dbReference>
<evidence type="ECO:0000256" key="2">
    <source>
        <dbReference type="SAM" id="MobiDB-lite"/>
    </source>
</evidence>
<dbReference type="AlphaFoldDB" id="A0A7S4PGR8"/>
<feature type="compositionally biased region" description="Polar residues" evidence="2">
    <location>
        <begin position="113"/>
        <end position="131"/>
    </location>
</feature>
<gene>
    <name evidence="4" type="ORF">GTHE00462_LOCUS35374</name>
</gene>
<dbReference type="Pfam" id="PF00169">
    <property type="entry name" value="PH"/>
    <property type="match status" value="1"/>
</dbReference>
<reference evidence="4" key="1">
    <citation type="submission" date="2021-01" db="EMBL/GenBank/DDBJ databases">
        <authorList>
            <person name="Corre E."/>
            <person name="Pelletier E."/>
            <person name="Niang G."/>
            <person name="Scheremetjew M."/>
            <person name="Finn R."/>
            <person name="Kale V."/>
            <person name="Holt S."/>
            <person name="Cochrane G."/>
            <person name="Meng A."/>
            <person name="Brown T."/>
            <person name="Cohen L."/>
        </authorList>
    </citation>
    <scope>NUCLEOTIDE SEQUENCE</scope>
    <source>
        <strain evidence="4">CCMP 2712</strain>
    </source>
</reference>
<dbReference type="SMART" id="SM00698">
    <property type="entry name" value="MORN"/>
    <property type="match status" value="13"/>
</dbReference>
<dbReference type="PROSITE" id="PS50003">
    <property type="entry name" value="PH_DOMAIN"/>
    <property type="match status" value="1"/>
</dbReference>
<keyword evidence="1" id="KW-0677">Repeat</keyword>
<feature type="region of interest" description="Disordered" evidence="2">
    <location>
        <begin position="111"/>
        <end position="131"/>
    </location>
</feature>
<dbReference type="PANTHER" id="PTHR43215">
    <property type="entry name" value="RADIAL SPOKE HEAD 1 HOMOLOG"/>
    <property type="match status" value="1"/>
</dbReference>
<dbReference type="CDD" id="cd00821">
    <property type="entry name" value="PH"/>
    <property type="match status" value="1"/>
</dbReference>
<dbReference type="InterPro" id="IPR001849">
    <property type="entry name" value="PH_domain"/>
</dbReference>
<dbReference type="Gene3D" id="2.20.110.10">
    <property type="entry name" value="Histone H3 K4-specific methyltransferase SET7/9 N-terminal domain"/>
    <property type="match status" value="5"/>
</dbReference>
<feature type="region of interest" description="Disordered" evidence="2">
    <location>
        <begin position="492"/>
        <end position="515"/>
    </location>
</feature>
<dbReference type="InterPro" id="IPR003409">
    <property type="entry name" value="MORN"/>
</dbReference>
<dbReference type="EMBL" id="HBKN01045224">
    <property type="protein sequence ID" value="CAE2334670.1"/>
    <property type="molecule type" value="Transcribed_RNA"/>
</dbReference>
<sequence length="582" mass="66291">MQKSGWLQKKSSGFLSRWQTRFVIVWDGFITIKHVPSKNKCKQFETVSAVKETDDKSFSVNCKDGKKLLLQCNSVAEREEWIAALVRGALEDMHGDGDVRQEQSNIDKEQTQEYENSGNLKQTPLEPSNSVISRNGREFRSLSYPSGQYVGEFQSGERHGMGRFEYHNGNVYIGSWNKDRKCGYGTLTWANNDQYRGDWKDNKMWGYGDFKYHNGNSYTGNFVADNKEGFGVEIWIYQKSCTAVYDSKPPGKFIWNNGDMYEGYWFQDEMSGEGTIKYINGNMYVGEMKSNLKSGKGRMRWASGDEYEGEWKAGVMNGIGRFSYAEDGLYDGAWLNDKRHGRGTMKYVNGDVYDGMWQNDMRQGEGRCEYANKDVFVGNFVANFREGWGVYTTAPVKVLMPDAALPKVLPGDEYSGNWHKDKKHGYGKYSWSDGDCYEGDWENDLRNNHGVCVYSNGDKYEGEWCDDLRHGFGKLVWADGNTYEGVWRNDNISPGTKGVPPHQRTKKTQAPKDNKEAHVALEIPDLQENAEPHEDIPLSASIEFLDIPELAQVGTWFGSITKTNGKMSPRRSPSVYGKVMVF</sequence>
<dbReference type="PANTHER" id="PTHR43215:SF14">
    <property type="entry name" value="RADIAL SPOKE HEAD 1 HOMOLOG"/>
    <property type="match status" value="1"/>
</dbReference>
<protein>
    <recommendedName>
        <fullName evidence="3">PH domain-containing protein</fullName>
    </recommendedName>
</protein>
<name>A0A7S4PGR8_GUITH</name>
<evidence type="ECO:0000313" key="4">
    <source>
        <dbReference type="EMBL" id="CAE2334670.1"/>
    </source>
</evidence>
<dbReference type="GO" id="GO:0005829">
    <property type="term" value="C:cytosol"/>
    <property type="evidence" value="ECO:0007669"/>
    <property type="project" value="TreeGrafter"/>
</dbReference>
<dbReference type="SMART" id="SM00233">
    <property type="entry name" value="PH"/>
    <property type="match status" value="1"/>
</dbReference>
<organism evidence="4">
    <name type="scientific">Guillardia theta</name>
    <name type="common">Cryptophyte</name>
    <name type="synonym">Cryptomonas phi</name>
    <dbReference type="NCBI Taxonomy" id="55529"/>
    <lineage>
        <taxon>Eukaryota</taxon>
        <taxon>Cryptophyceae</taxon>
        <taxon>Pyrenomonadales</taxon>
        <taxon>Geminigeraceae</taxon>
        <taxon>Guillardia</taxon>
    </lineage>
</organism>
<proteinExistence type="predicted"/>
<dbReference type="SUPFAM" id="SSF50729">
    <property type="entry name" value="PH domain-like"/>
    <property type="match status" value="1"/>
</dbReference>
<dbReference type="InterPro" id="IPR011993">
    <property type="entry name" value="PH-like_dom_sf"/>
</dbReference>
<evidence type="ECO:0000259" key="3">
    <source>
        <dbReference type="PROSITE" id="PS50003"/>
    </source>
</evidence>
<evidence type="ECO:0000256" key="1">
    <source>
        <dbReference type="ARBA" id="ARBA00022737"/>
    </source>
</evidence>
<accession>A0A7S4PGR8</accession>
<dbReference type="SUPFAM" id="SSF82185">
    <property type="entry name" value="Histone H3 K4-specific methyltransferase SET7/9 N-terminal domain"/>
    <property type="match status" value="4"/>
</dbReference>
<feature type="domain" description="PH" evidence="3">
    <location>
        <begin position="1"/>
        <end position="90"/>
    </location>
</feature>